<name>A0A0T6LPN8_WENVI</name>
<dbReference type="GO" id="GO:0005960">
    <property type="term" value="C:glycine cleavage complex"/>
    <property type="evidence" value="ECO:0007669"/>
    <property type="project" value="TreeGrafter"/>
</dbReference>
<dbReference type="CDD" id="cd00613">
    <property type="entry name" value="GDC-P"/>
    <property type="match status" value="2"/>
</dbReference>
<evidence type="ECO:0000256" key="5">
    <source>
        <dbReference type="ARBA" id="ARBA00022898"/>
    </source>
</evidence>
<dbReference type="GO" id="GO:0019464">
    <property type="term" value="P:glycine decarboxylation via glycine cleavage system"/>
    <property type="evidence" value="ECO:0007669"/>
    <property type="project" value="UniProtKB-UniRule"/>
</dbReference>
<comment type="similarity">
    <text evidence="3 8">Belongs to the GcvP family.</text>
</comment>
<dbReference type="GO" id="GO:0030170">
    <property type="term" value="F:pyridoxal phosphate binding"/>
    <property type="evidence" value="ECO:0007669"/>
    <property type="project" value="TreeGrafter"/>
</dbReference>
<dbReference type="Pfam" id="PF02347">
    <property type="entry name" value="GDC-P"/>
    <property type="match status" value="2"/>
</dbReference>
<keyword evidence="13" id="KW-1185">Reference proteome</keyword>
<dbReference type="eggNOG" id="COG1003">
    <property type="taxonomic scope" value="Bacteria"/>
</dbReference>
<evidence type="ECO:0000256" key="7">
    <source>
        <dbReference type="ARBA" id="ARBA00049026"/>
    </source>
</evidence>
<evidence type="ECO:0000256" key="9">
    <source>
        <dbReference type="PIRSR" id="PIRSR603437-50"/>
    </source>
</evidence>
<dbReference type="GO" id="GO:0016594">
    <property type="term" value="F:glycine binding"/>
    <property type="evidence" value="ECO:0007669"/>
    <property type="project" value="TreeGrafter"/>
</dbReference>
<evidence type="ECO:0000256" key="1">
    <source>
        <dbReference type="ARBA" id="ARBA00001933"/>
    </source>
</evidence>
<dbReference type="PANTHER" id="PTHR11773:SF1">
    <property type="entry name" value="GLYCINE DEHYDROGENASE (DECARBOXYLATING), MITOCHONDRIAL"/>
    <property type="match status" value="1"/>
</dbReference>
<dbReference type="Proteomes" id="UP000050867">
    <property type="component" value="Unassembled WGS sequence"/>
</dbReference>
<comment type="function">
    <text evidence="2 8">The glycine cleavage system catalyzes the degradation of glycine. The P protein binds the alpha-amino group of glycine through its pyridoxal phosphate cofactor; CO(2) is released and the remaining methylamine moiety is then transferred to the lipoamide cofactor of the H protein.</text>
</comment>
<feature type="domain" description="Glycine cleavage system P-protein N-terminal" evidence="10">
    <location>
        <begin position="470"/>
        <end position="752"/>
    </location>
</feature>
<dbReference type="HAMAP" id="MF_00711">
    <property type="entry name" value="GcvP"/>
    <property type="match status" value="1"/>
</dbReference>
<evidence type="ECO:0000259" key="11">
    <source>
        <dbReference type="Pfam" id="PF21478"/>
    </source>
</evidence>
<dbReference type="AlphaFoldDB" id="A0A0T6LPN8"/>
<evidence type="ECO:0000259" key="10">
    <source>
        <dbReference type="Pfam" id="PF02347"/>
    </source>
</evidence>
<keyword evidence="6 8" id="KW-0560">Oxidoreductase</keyword>
<dbReference type="InterPro" id="IPR015422">
    <property type="entry name" value="PyrdxlP-dep_Trfase_small"/>
</dbReference>
<dbReference type="InterPro" id="IPR049315">
    <property type="entry name" value="GDC-P_N"/>
</dbReference>
<dbReference type="InterPro" id="IPR020581">
    <property type="entry name" value="GDC_P"/>
</dbReference>
<dbReference type="FunFam" id="3.40.640.10:FF:000007">
    <property type="entry name" value="glycine dehydrogenase (Decarboxylating), mitochondrial"/>
    <property type="match status" value="1"/>
</dbReference>
<dbReference type="GO" id="GO:0004375">
    <property type="term" value="F:glycine dehydrogenase (decarboxylating) activity"/>
    <property type="evidence" value="ECO:0007669"/>
    <property type="project" value="UniProtKB-EC"/>
</dbReference>
<evidence type="ECO:0000313" key="13">
    <source>
        <dbReference type="Proteomes" id="UP000050867"/>
    </source>
</evidence>
<feature type="domain" description="Glycine dehydrogenase C-terminal" evidence="11">
    <location>
        <begin position="798"/>
        <end position="919"/>
    </location>
</feature>
<organism evidence="12 13">
    <name type="scientific">Wenjunlia vitaminophila</name>
    <name type="common">Streptomyces vitaminophilus</name>
    <dbReference type="NCBI Taxonomy" id="76728"/>
    <lineage>
        <taxon>Bacteria</taxon>
        <taxon>Bacillati</taxon>
        <taxon>Actinomycetota</taxon>
        <taxon>Actinomycetes</taxon>
        <taxon>Kitasatosporales</taxon>
        <taxon>Streptomycetaceae</taxon>
        <taxon>Wenjunlia</taxon>
    </lineage>
</organism>
<dbReference type="InterPro" id="IPR003437">
    <property type="entry name" value="GcvP"/>
</dbReference>
<dbReference type="InterPro" id="IPR015421">
    <property type="entry name" value="PyrdxlP-dep_Trfase_major"/>
</dbReference>
<dbReference type="InterPro" id="IPR015424">
    <property type="entry name" value="PyrdxlP-dep_Trfase"/>
</dbReference>
<reference evidence="12 13" key="1">
    <citation type="submission" date="2015-10" db="EMBL/GenBank/DDBJ databases">
        <title>Draft genome sequence of pyrrolomycin-producing Streptomyces vitaminophilus.</title>
        <authorList>
            <person name="Graham D.E."/>
            <person name="Mahan K.M."/>
            <person name="Klingeman D.M."/>
            <person name="Hettich R.L."/>
            <person name="Parry R.J."/>
        </authorList>
    </citation>
    <scope>NUCLEOTIDE SEQUENCE [LARGE SCALE GENOMIC DNA]</scope>
    <source>
        <strain evidence="12 13">ATCC 31673</strain>
    </source>
</reference>
<protein>
    <recommendedName>
        <fullName evidence="8">Glycine dehydrogenase (decarboxylating)</fullName>
        <ecNumber evidence="8">1.4.4.2</ecNumber>
    </recommendedName>
    <alternativeName>
        <fullName evidence="8">Glycine cleavage system P-protein</fullName>
    </alternativeName>
    <alternativeName>
        <fullName evidence="8">Glycine decarboxylase</fullName>
    </alternativeName>
    <alternativeName>
        <fullName evidence="8">Glycine dehydrogenase (aminomethyl-transferring)</fullName>
    </alternativeName>
</protein>
<evidence type="ECO:0000256" key="3">
    <source>
        <dbReference type="ARBA" id="ARBA00010756"/>
    </source>
</evidence>
<evidence type="ECO:0000256" key="6">
    <source>
        <dbReference type="ARBA" id="ARBA00023002"/>
    </source>
</evidence>
<dbReference type="OrthoDB" id="9801272at2"/>
<dbReference type="PANTHER" id="PTHR11773">
    <property type="entry name" value="GLYCINE DEHYDROGENASE, DECARBOXYLATING"/>
    <property type="match status" value="1"/>
</dbReference>
<dbReference type="Gene3D" id="3.40.640.10">
    <property type="entry name" value="Type I PLP-dependent aspartate aminotransferase-like (Major domain)"/>
    <property type="match status" value="2"/>
</dbReference>
<proteinExistence type="inferred from homology"/>
<evidence type="ECO:0000256" key="4">
    <source>
        <dbReference type="ARBA" id="ARBA00011690"/>
    </source>
</evidence>
<dbReference type="SUPFAM" id="SSF53383">
    <property type="entry name" value="PLP-dependent transferases"/>
    <property type="match status" value="2"/>
</dbReference>
<feature type="domain" description="Glycine cleavage system P-protein N-terminal" evidence="10">
    <location>
        <begin position="24"/>
        <end position="463"/>
    </location>
</feature>
<accession>A0A0T6LPN8</accession>
<gene>
    <name evidence="8" type="primary">gcvP</name>
    <name evidence="12" type="ORF">AQ490_04360</name>
</gene>
<dbReference type="NCBIfam" id="NF003346">
    <property type="entry name" value="PRK04366.1"/>
    <property type="match status" value="1"/>
</dbReference>
<dbReference type="EC" id="1.4.4.2" evidence="8"/>
<dbReference type="InterPro" id="IPR049316">
    <property type="entry name" value="GDC-P_C"/>
</dbReference>
<comment type="subunit">
    <text evidence="4 8">The glycine cleavage system is composed of four proteins: P, T, L and H.</text>
</comment>
<keyword evidence="5 8" id="KW-0663">Pyridoxal phosphate</keyword>
<dbReference type="Gene3D" id="3.90.1150.10">
    <property type="entry name" value="Aspartate Aminotransferase, domain 1"/>
    <property type="match status" value="2"/>
</dbReference>
<dbReference type="NCBIfam" id="TIGR00461">
    <property type="entry name" value="gcvP"/>
    <property type="match status" value="1"/>
</dbReference>
<evidence type="ECO:0000256" key="2">
    <source>
        <dbReference type="ARBA" id="ARBA00003788"/>
    </source>
</evidence>
<feature type="modified residue" description="N6-(pyridoxal phosphate)lysine" evidence="8 9">
    <location>
        <position position="725"/>
    </location>
</feature>
<dbReference type="FunFam" id="3.40.640.10:FF:000005">
    <property type="entry name" value="Glycine dehydrogenase (decarboxylating), mitochondrial"/>
    <property type="match status" value="1"/>
</dbReference>
<dbReference type="EMBL" id="LLZU01000034">
    <property type="protein sequence ID" value="KRV47956.1"/>
    <property type="molecule type" value="Genomic_DNA"/>
</dbReference>
<comment type="cofactor">
    <cofactor evidence="1 8 9">
        <name>pyridoxal 5'-phosphate</name>
        <dbReference type="ChEBI" id="CHEBI:597326"/>
    </cofactor>
</comment>
<comment type="caution">
    <text evidence="12">The sequence shown here is derived from an EMBL/GenBank/DDBJ whole genome shotgun (WGS) entry which is preliminary data.</text>
</comment>
<dbReference type="STRING" id="76728.AQ490_04360"/>
<dbReference type="GO" id="GO:0005829">
    <property type="term" value="C:cytosol"/>
    <property type="evidence" value="ECO:0007669"/>
    <property type="project" value="TreeGrafter"/>
</dbReference>
<dbReference type="eggNOG" id="COG0403">
    <property type="taxonomic scope" value="Bacteria"/>
</dbReference>
<dbReference type="Pfam" id="PF21478">
    <property type="entry name" value="GcvP2_C"/>
    <property type="match status" value="1"/>
</dbReference>
<comment type="catalytic activity">
    <reaction evidence="7 8">
        <text>N(6)-[(R)-lipoyl]-L-lysyl-[glycine-cleavage complex H protein] + glycine + H(+) = N(6)-[(R)-S(8)-aminomethyldihydrolipoyl]-L-lysyl-[glycine-cleavage complex H protein] + CO2</text>
        <dbReference type="Rhea" id="RHEA:24304"/>
        <dbReference type="Rhea" id="RHEA-COMP:10494"/>
        <dbReference type="Rhea" id="RHEA-COMP:10495"/>
        <dbReference type="ChEBI" id="CHEBI:15378"/>
        <dbReference type="ChEBI" id="CHEBI:16526"/>
        <dbReference type="ChEBI" id="CHEBI:57305"/>
        <dbReference type="ChEBI" id="CHEBI:83099"/>
        <dbReference type="ChEBI" id="CHEBI:83143"/>
        <dbReference type="EC" id="1.4.4.2"/>
    </reaction>
</comment>
<dbReference type="RefSeq" id="WP_018386701.1">
    <property type="nucleotide sequence ID" value="NZ_LLZU01000034.1"/>
</dbReference>
<evidence type="ECO:0000256" key="8">
    <source>
        <dbReference type="HAMAP-Rule" id="MF_00711"/>
    </source>
</evidence>
<evidence type="ECO:0000313" key="12">
    <source>
        <dbReference type="EMBL" id="KRV47956.1"/>
    </source>
</evidence>
<sequence length="977" mass="103416">MTADVSGRTPRTLTDLETAPSFQRRHIGPDAAARAKMLAQVGYGSLDELTAAAVPDAIKSTEPLRLPAGRTEAEVLAELRALADRNQVLKSMIGTGYYGTFTPPVILRNVLENPAWYTAYTPYQPEISQGRLEALLNFQTVVADLTGLPTSGASLLDEGTAAAEAMALSRRVSRTPPPRGATGSSPGQGLFLVDADCLPQTIAVVRSRAEPQSIEVLVADLSQGLPDGLAERGLFGVLLQYPGTSGAVRDLAPVVDEAHQLGAVVSVAADLLALTLLTPPGELGADIAVGTTQRFGVPMGFGGPHAGYMAVRESFARNLPGRLVGVSVDSHGDRAYRLALQTREQHIRRERATSNICTAQVLLAVMAGMYAVYHGPEGLRTIARRTHRYAAVLAQGLRAGGVDVVHDAFFDTVTARVPGRAAEVVAAARAAGVNLRQTDTDLVGIACDETTTRSDLTTVWAAFGVTADVDALDATTPDALPEGLLRGDAVLTHPVFHQYRSETAMLRYLRRLADRDYALDRGMIPLGSCTMKLNATVEMEPVTWPEFGELHPFAPAEQAQGYLELIGDLEDRLAELTGYAKVSLQPNAGSQGELAGLLAVRAYHRANGEQQRTVCLIPSSAHGTNAASAVMAGMTVVVVKTSEDGDVDLADLRAKIDAHRDTLAVLMVTYPSTHGVFEEHITEVCEAVHAAGGQVYVDGANLNALVGLARPGAFGADVSHLNLHKTFCIPHGGGGPGVGPVAVREHLAPYLPNHPLQPAAGPETGVGPVSAAPWGSAGILPISWAYLRLMGGPGLRLATQVAVLSANYVAKRLAPYYPVLYTGPGGLVAHECIIDLRPLTKATGVTVDDVAKRLIDYGFHAPTMSFPVAGTLMIEPTESEDLAELDRFCAAMIAIRGEIDRVAAGEFTAAESPLRHAPHTAAALTDEWTRGYSRQEAVFPAGLPAADKYWPPVGRIDGAFGDRNLVCSCPPLDDYES</sequence>